<accession>A0A917J0A7</accession>
<evidence type="ECO:0000313" key="2">
    <source>
        <dbReference type="Proteomes" id="UP000627292"/>
    </source>
</evidence>
<reference evidence="1" key="2">
    <citation type="submission" date="2020-09" db="EMBL/GenBank/DDBJ databases">
        <authorList>
            <person name="Sun Q."/>
            <person name="Zhou Y."/>
        </authorList>
    </citation>
    <scope>NUCLEOTIDE SEQUENCE</scope>
    <source>
        <strain evidence="1">CGMCC 1.15290</strain>
    </source>
</reference>
<protein>
    <submittedName>
        <fullName evidence="1">Uncharacterized protein</fullName>
    </submittedName>
</protein>
<organism evidence="1 2">
    <name type="scientific">Filimonas zeae</name>
    <dbReference type="NCBI Taxonomy" id="1737353"/>
    <lineage>
        <taxon>Bacteria</taxon>
        <taxon>Pseudomonadati</taxon>
        <taxon>Bacteroidota</taxon>
        <taxon>Chitinophagia</taxon>
        <taxon>Chitinophagales</taxon>
        <taxon>Chitinophagaceae</taxon>
        <taxon>Filimonas</taxon>
    </lineage>
</organism>
<keyword evidence="2" id="KW-1185">Reference proteome</keyword>
<sequence>MYIINRKTDNRKAIRKGVSNPEEMFPMPDMLFSIDLKQNNGNLQLETRVIIVAGDEDKELAFDGQDKIEYLAEFGKAIDYFEMATEVKSFVENCISKAREACAEDGCFYPAAFEFPEIDVAEISGDIKEGFTKEDQGWLVQGIPE</sequence>
<dbReference type="AlphaFoldDB" id="A0A917J0A7"/>
<dbReference type="Proteomes" id="UP000627292">
    <property type="component" value="Unassembled WGS sequence"/>
</dbReference>
<proteinExistence type="predicted"/>
<comment type="caution">
    <text evidence="1">The sequence shown here is derived from an EMBL/GenBank/DDBJ whole genome shotgun (WGS) entry which is preliminary data.</text>
</comment>
<name>A0A917J0A7_9BACT</name>
<reference evidence="1" key="1">
    <citation type="journal article" date="2014" name="Int. J. Syst. Evol. Microbiol.">
        <title>Complete genome sequence of Corynebacterium casei LMG S-19264T (=DSM 44701T), isolated from a smear-ripened cheese.</title>
        <authorList>
            <consortium name="US DOE Joint Genome Institute (JGI-PGF)"/>
            <person name="Walter F."/>
            <person name="Albersmeier A."/>
            <person name="Kalinowski J."/>
            <person name="Ruckert C."/>
        </authorList>
    </citation>
    <scope>NUCLEOTIDE SEQUENCE</scope>
    <source>
        <strain evidence="1">CGMCC 1.15290</strain>
    </source>
</reference>
<evidence type="ECO:0000313" key="1">
    <source>
        <dbReference type="EMBL" id="GGH69048.1"/>
    </source>
</evidence>
<gene>
    <name evidence="1" type="ORF">GCM10011379_25960</name>
</gene>
<dbReference type="RefSeq" id="WP_188952862.1">
    <property type="nucleotide sequence ID" value="NZ_BMIB01000003.1"/>
</dbReference>
<dbReference type="EMBL" id="BMIB01000003">
    <property type="protein sequence ID" value="GGH69048.1"/>
    <property type="molecule type" value="Genomic_DNA"/>
</dbReference>